<accession>A0ABR7KRB6</accession>
<protein>
    <recommendedName>
        <fullName evidence="3">CDP-Glycerol:Poly(Glycerophosphate) glycerophosphotransferase</fullName>
    </recommendedName>
</protein>
<gene>
    <name evidence="1" type="ORF">H7U22_08935</name>
</gene>
<dbReference type="Proteomes" id="UP000652755">
    <property type="component" value="Unassembled WGS sequence"/>
</dbReference>
<dbReference type="Pfam" id="PF07388">
    <property type="entry name" value="A-2_8-polyST"/>
    <property type="match status" value="1"/>
</dbReference>
<evidence type="ECO:0008006" key="3">
    <source>
        <dbReference type="Google" id="ProtNLM"/>
    </source>
</evidence>
<name>A0ABR7KRB6_9SPHI</name>
<evidence type="ECO:0000313" key="2">
    <source>
        <dbReference type="Proteomes" id="UP000652755"/>
    </source>
</evidence>
<comment type="caution">
    <text evidence="1">The sequence shown here is derived from an EMBL/GenBank/DDBJ whole genome shotgun (WGS) entry which is preliminary data.</text>
</comment>
<dbReference type="RefSeq" id="WP_187071023.1">
    <property type="nucleotide sequence ID" value="NZ_JACRYL010000007.1"/>
</dbReference>
<proteinExistence type="predicted"/>
<organism evidence="1 2">
    <name type="scientific">Pedobacter fastidiosus</name>
    <dbReference type="NCBI Taxonomy" id="2765361"/>
    <lineage>
        <taxon>Bacteria</taxon>
        <taxon>Pseudomonadati</taxon>
        <taxon>Bacteroidota</taxon>
        <taxon>Sphingobacteriia</taxon>
        <taxon>Sphingobacteriales</taxon>
        <taxon>Sphingobacteriaceae</taxon>
        <taxon>Pedobacter</taxon>
    </lineage>
</organism>
<dbReference type="EMBL" id="JACRYL010000007">
    <property type="protein sequence ID" value="MBC6110548.1"/>
    <property type="molecule type" value="Genomic_DNA"/>
</dbReference>
<evidence type="ECO:0000313" key="1">
    <source>
        <dbReference type="EMBL" id="MBC6110548.1"/>
    </source>
</evidence>
<sequence>MIYLLVNNDYHLYDFQNLAHSFEIGEITLIKVPHNLGKGKINRTFKSEFTYPYFFSGLKSILNYGTIKKVQGQIDDDIFPNSGDTLLVYTEYELLNQYIIQKFADVNANIWLMEDGLATMALFNMKSEKLPFKLQLLQLVMRKIYGYKNLEMIYDGANGFPIMKDLLFRGVLVSLGKKIKRKIPLIRVSKNIEKMDALKANAAIFLNEDLYNFYCDFPTYIHYLSEFLTEASANFEVLFFKFHPRETEELKKSISQILLNYPNVIIIEQSELLIEEIIDQYRPKFAISFLSASSINLSFFGLEPVYIYHLFEQLSCNSVIDGLTAYLKSINYNFVPNLAAIRVDFNSNLKLEGNEVKTIKEVLLNFNS</sequence>
<keyword evidence="2" id="KW-1185">Reference proteome</keyword>
<dbReference type="InterPro" id="IPR010866">
    <property type="entry name" value="A-2_8-polyST"/>
</dbReference>
<reference evidence="1 2" key="1">
    <citation type="submission" date="2020-08" db="EMBL/GenBank/DDBJ databases">
        <authorList>
            <person name="Sun Q."/>
            <person name="Inoue M."/>
        </authorList>
    </citation>
    <scope>NUCLEOTIDE SEQUENCE [LARGE SCALE GENOMIC DNA]</scope>
    <source>
        <strain evidence="1 2">CCM 8938</strain>
    </source>
</reference>